<evidence type="ECO:0000313" key="2">
    <source>
        <dbReference type="EMBL" id="MDN4614778.1"/>
    </source>
</evidence>
<dbReference type="Gene3D" id="3.90.1170.40">
    <property type="entry name" value="Molybdopterin biosynthesis MoaE subunit"/>
    <property type="match status" value="1"/>
</dbReference>
<dbReference type="InterPro" id="IPR003448">
    <property type="entry name" value="Mopterin_biosynth_MoaE"/>
</dbReference>
<organism evidence="2 3">
    <name type="scientific">Leifsonia williamsii</name>
    <dbReference type="NCBI Taxonomy" id="3035919"/>
    <lineage>
        <taxon>Bacteria</taxon>
        <taxon>Bacillati</taxon>
        <taxon>Actinomycetota</taxon>
        <taxon>Actinomycetes</taxon>
        <taxon>Micrococcales</taxon>
        <taxon>Microbacteriaceae</taxon>
        <taxon>Leifsonia</taxon>
    </lineage>
</organism>
<name>A0ABT8KBG3_9MICO</name>
<dbReference type="Pfam" id="PF02391">
    <property type="entry name" value="MoaE"/>
    <property type="match status" value="1"/>
</dbReference>
<dbReference type="EMBL" id="JAROCF010000001">
    <property type="protein sequence ID" value="MDN4614778.1"/>
    <property type="molecule type" value="Genomic_DNA"/>
</dbReference>
<dbReference type="RefSeq" id="WP_301212557.1">
    <property type="nucleotide sequence ID" value="NZ_JAROCF010000001.1"/>
</dbReference>
<dbReference type="Proteomes" id="UP001174208">
    <property type="component" value="Unassembled WGS sequence"/>
</dbReference>
<reference evidence="2" key="1">
    <citation type="submission" date="2023-06" db="EMBL/GenBank/DDBJ databases">
        <title>MT1 and MT2 Draft Genomes of Novel Species.</title>
        <authorList>
            <person name="Venkateswaran K."/>
        </authorList>
    </citation>
    <scope>NUCLEOTIDE SEQUENCE</scope>
    <source>
        <strain evidence="2">F6_8S_P_1B</strain>
    </source>
</reference>
<gene>
    <name evidence="2" type="ORF">P5G50_09955</name>
</gene>
<sequence length="161" mass="16825">MTADTPAAGSGAAADRGPQPTAGPGSDVLAEITDLPLDPSTLDEFVWREEAGAVVSFQGIVRDHDGGRGVVSLDYRAHPDAESFLRACCEDVARGTGLRVAAQHRVGSLTVGDLALVAAVAAPHRAEAFAACAELVEIIKARVPIWKRQHFTDGASEWVGL</sequence>
<protein>
    <submittedName>
        <fullName evidence="2">Molybdenum cofactor biosynthesis protein MoaE</fullName>
    </submittedName>
</protein>
<feature type="region of interest" description="Disordered" evidence="1">
    <location>
        <begin position="1"/>
        <end position="28"/>
    </location>
</feature>
<dbReference type="PANTHER" id="PTHR23404">
    <property type="entry name" value="MOLYBDOPTERIN SYNTHASE RELATED"/>
    <property type="match status" value="1"/>
</dbReference>
<proteinExistence type="predicted"/>
<keyword evidence="3" id="KW-1185">Reference proteome</keyword>
<evidence type="ECO:0000313" key="3">
    <source>
        <dbReference type="Proteomes" id="UP001174208"/>
    </source>
</evidence>
<comment type="caution">
    <text evidence="2">The sequence shown here is derived from an EMBL/GenBank/DDBJ whole genome shotgun (WGS) entry which is preliminary data.</text>
</comment>
<evidence type="ECO:0000256" key="1">
    <source>
        <dbReference type="SAM" id="MobiDB-lite"/>
    </source>
</evidence>
<dbReference type="InterPro" id="IPR036563">
    <property type="entry name" value="MoaE_sf"/>
</dbReference>
<accession>A0ABT8KBG3</accession>
<dbReference type="CDD" id="cd00756">
    <property type="entry name" value="MoaE"/>
    <property type="match status" value="1"/>
</dbReference>
<feature type="compositionally biased region" description="Low complexity" evidence="1">
    <location>
        <begin position="1"/>
        <end position="15"/>
    </location>
</feature>
<dbReference type="SUPFAM" id="SSF54690">
    <property type="entry name" value="Molybdopterin synthase subunit MoaE"/>
    <property type="match status" value="1"/>
</dbReference>